<dbReference type="AlphaFoldDB" id="A0A068TRC8"/>
<organism evidence="1 2">
    <name type="scientific">Coffea canephora</name>
    <name type="common">Robusta coffee</name>
    <dbReference type="NCBI Taxonomy" id="49390"/>
    <lineage>
        <taxon>Eukaryota</taxon>
        <taxon>Viridiplantae</taxon>
        <taxon>Streptophyta</taxon>
        <taxon>Embryophyta</taxon>
        <taxon>Tracheophyta</taxon>
        <taxon>Spermatophyta</taxon>
        <taxon>Magnoliopsida</taxon>
        <taxon>eudicotyledons</taxon>
        <taxon>Gunneridae</taxon>
        <taxon>Pentapetalae</taxon>
        <taxon>asterids</taxon>
        <taxon>lamiids</taxon>
        <taxon>Gentianales</taxon>
        <taxon>Rubiaceae</taxon>
        <taxon>Ixoroideae</taxon>
        <taxon>Gardenieae complex</taxon>
        <taxon>Bertiereae - Coffeeae clade</taxon>
        <taxon>Coffeeae</taxon>
        <taxon>Coffea</taxon>
    </lineage>
</organism>
<proteinExistence type="predicted"/>
<name>A0A068TRC8_COFCA</name>
<gene>
    <name evidence="1" type="ORF">GSCOC_T00025812001</name>
</gene>
<keyword evidence="2" id="KW-1185">Reference proteome</keyword>
<reference evidence="2" key="1">
    <citation type="journal article" date="2014" name="Science">
        <title>The coffee genome provides insight into the convergent evolution of caffeine biosynthesis.</title>
        <authorList>
            <person name="Denoeud F."/>
            <person name="Carretero-Paulet L."/>
            <person name="Dereeper A."/>
            <person name="Droc G."/>
            <person name="Guyot R."/>
            <person name="Pietrella M."/>
            <person name="Zheng C."/>
            <person name="Alberti A."/>
            <person name="Anthony F."/>
            <person name="Aprea G."/>
            <person name="Aury J.M."/>
            <person name="Bento P."/>
            <person name="Bernard M."/>
            <person name="Bocs S."/>
            <person name="Campa C."/>
            <person name="Cenci A."/>
            <person name="Combes M.C."/>
            <person name="Crouzillat D."/>
            <person name="Da Silva C."/>
            <person name="Daddiego L."/>
            <person name="De Bellis F."/>
            <person name="Dussert S."/>
            <person name="Garsmeur O."/>
            <person name="Gayraud T."/>
            <person name="Guignon V."/>
            <person name="Jahn K."/>
            <person name="Jamilloux V."/>
            <person name="Joet T."/>
            <person name="Labadie K."/>
            <person name="Lan T."/>
            <person name="Leclercq J."/>
            <person name="Lepelley M."/>
            <person name="Leroy T."/>
            <person name="Li L.T."/>
            <person name="Librado P."/>
            <person name="Lopez L."/>
            <person name="Munoz A."/>
            <person name="Noel B."/>
            <person name="Pallavicini A."/>
            <person name="Perrotta G."/>
            <person name="Poncet V."/>
            <person name="Pot D."/>
            <person name="Priyono X."/>
            <person name="Rigoreau M."/>
            <person name="Rouard M."/>
            <person name="Rozas J."/>
            <person name="Tranchant-Dubreuil C."/>
            <person name="VanBuren R."/>
            <person name="Zhang Q."/>
            <person name="Andrade A.C."/>
            <person name="Argout X."/>
            <person name="Bertrand B."/>
            <person name="de Kochko A."/>
            <person name="Graziosi G."/>
            <person name="Henry R.J."/>
            <person name="Jayarama X."/>
            <person name="Ming R."/>
            <person name="Nagai C."/>
            <person name="Rounsley S."/>
            <person name="Sankoff D."/>
            <person name="Giuliano G."/>
            <person name="Albert V.A."/>
            <person name="Wincker P."/>
            <person name="Lashermes P."/>
        </authorList>
    </citation>
    <scope>NUCLEOTIDE SEQUENCE [LARGE SCALE GENOMIC DNA]</scope>
    <source>
        <strain evidence="2">cv. DH200-94</strain>
    </source>
</reference>
<protein>
    <submittedName>
        <fullName evidence="1">Uncharacterized protein</fullName>
    </submittedName>
</protein>
<dbReference type="InParanoid" id="A0A068TRC8"/>
<evidence type="ECO:0000313" key="2">
    <source>
        <dbReference type="Proteomes" id="UP000295252"/>
    </source>
</evidence>
<dbReference type="Gramene" id="CDO98865">
    <property type="protein sequence ID" value="CDO98865"/>
    <property type="gene ID" value="GSCOC_T00025812001"/>
</dbReference>
<accession>A0A068TRC8</accession>
<evidence type="ECO:0000313" key="1">
    <source>
        <dbReference type="EMBL" id="CDO98865.1"/>
    </source>
</evidence>
<sequence>MTQNHIISRAFFVMEKDTDLLLFCLFSRLILKILLNNSNHIEFAFISVEFSAHKIPNALAEVEGRRIVKLTY</sequence>
<dbReference type="Proteomes" id="UP000295252">
    <property type="component" value="Chromosome V"/>
</dbReference>
<dbReference type="EMBL" id="HG739087">
    <property type="protein sequence ID" value="CDO98865.1"/>
    <property type="molecule type" value="Genomic_DNA"/>
</dbReference>